<comment type="similarity">
    <text evidence="9">Belongs to the methyl-accepting chemotaxis (MCP) protein family.</text>
</comment>
<evidence type="ECO:0000313" key="14">
    <source>
        <dbReference type="EMBL" id="MBB6505290.1"/>
    </source>
</evidence>
<feature type="domain" description="HAMP" evidence="13">
    <location>
        <begin position="272"/>
        <end position="324"/>
    </location>
</feature>
<protein>
    <submittedName>
        <fullName evidence="14">Methyl-accepting chemotaxis protein</fullName>
    </submittedName>
</protein>
<dbReference type="GO" id="GO:0007165">
    <property type="term" value="P:signal transduction"/>
    <property type="evidence" value="ECO:0007669"/>
    <property type="project" value="UniProtKB-KW"/>
</dbReference>
<dbReference type="InterPro" id="IPR051310">
    <property type="entry name" value="MCP_chemotaxis"/>
</dbReference>
<evidence type="ECO:0000313" key="15">
    <source>
        <dbReference type="Proteomes" id="UP000522313"/>
    </source>
</evidence>
<evidence type="ECO:0000256" key="4">
    <source>
        <dbReference type="ARBA" id="ARBA00022500"/>
    </source>
</evidence>
<dbReference type="Gene3D" id="6.10.340.10">
    <property type="match status" value="1"/>
</dbReference>
<evidence type="ECO:0000256" key="11">
    <source>
        <dbReference type="SAM" id="Phobius"/>
    </source>
</evidence>
<dbReference type="InterPro" id="IPR004089">
    <property type="entry name" value="MCPsignal_dom"/>
</dbReference>
<feature type="transmembrane region" description="Helical" evidence="11">
    <location>
        <begin position="193"/>
        <end position="214"/>
    </location>
</feature>
<dbReference type="Pfam" id="PF00015">
    <property type="entry name" value="MCPsignal"/>
    <property type="match status" value="1"/>
</dbReference>
<keyword evidence="2" id="KW-1003">Cell membrane</keyword>
<evidence type="ECO:0000256" key="1">
    <source>
        <dbReference type="ARBA" id="ARBA00004651"/>
    </source>
</evidence>
<proteinExistence type="inferred from homology"/>
<dbReference type="PROSITE" id="PS50111">
    <property type="entry name" value="CHEMOTAXIS_TRANSDUC_2"/>
    <property type="match status" value="1"/>
</dbReference>
<keyword evidence="5 11" id="KW-0812">Transmembrane</keyword>
<evidence type="ECO:0000256" key="6">
    <source>
        <dbReference type="ARBA" id="ARBA00022989"/>
    </source>
</evidence>
<reference evidence="14 15" key="2">
    <citation type="submission" date="2020-08" db="EMBL/GenBank/DDBJ databases">
        <authorList>
            <person name="Partida-Martinez L."/>
            <person name="Huntemann M."/>
            <person name="Clum A."/>
            <person name="Wang J."/>
            <person name="Palaniappan K."/>
            <person name="Ritter S."/>
            <person name="Chen I.-M."/>
            <person name="Stamatis D."/>
            <person name="Reddy T."/>
            <person name="O'Malley R."/>
            <person name="Daum C."/>
            <person name="Shapiro N."/>
            <person name="Ivanova N."/>
            <person name="Kyrpides N."/>
            <person name="Woyke T."/>
        </authorList>
    </citation>
    <scope>NUCLEOTIDE SEQUENCE [LARGE SCALE GENOMIC DNA]</scope>
    <source>
        <strain evidence="14 15">AS3.13</strain>
    </source>
</reference>
<dbReference type="SMART" id="SM00283">
    <property type="entry name" value="MA"/>
    <property type="match status" value="1"/>
</dbReference>
<keyword evidence="6 11" id="KW-1133">Transmembrane helix</keyword>
<evidence type="ECO:0000259" key="13">
    <source>
        <dbReference type="PROSITE" id="PS50885"/>
    </source>
</evidence>
<dbReference type="Gene3D" id="1.10.287.950">
    <property type="entry name" value="Methyl-accepting chemotaxis protein"/>
    <property type="match status" value="1"/>
</dbReference>
<dbReference type="FunFam" id="1.10.287.950:FF:000001">
    <property type="entry name" value="Methyl-accepting chemotaxis sensory transducer"/>
    <property type="match status" value="1"/>
</dbReference>
<dbReference type="SMART" id="SM00304">
    <property type="entry name" value="HAMP"/>
    <property type="match status" value="2"/>
</dbReference>
<feature type="domain" description="HAMP" evidence="13">
    <location>
        <begin position="215"/>
        <end position="268"/>
    </location>
</feature>
<dbReference type="Pfam" id="PF02203">
    <property type="entry name" value="TarH"/>
    <property type="match status" value="1"/>
</dbReference>
<dbReference type="InterPro" id="IPR003122">
    <property type="entry name" value="Tar_rcpt_lig-bd"/>
</dbReference>
<comment type="caution">
    <text evidence="14">The sequence shown here is derived from an EMBL/GenBank/DDBJ whole genome shotgun (WGS) entry which is preliminary data.</text>
</comment>
<keyword evidence="8 10" id="KW-0807">Transducer</keyword>
<keyword evidence="7 11" id="KW-0472">Membrane</keyword>
<dbReference type="GO" id="GO:0005886">
    <property type="term" value="C:plasma membrane"/>
    <property type="evidence" value="ECO:0007669"/>
    <property type="project" value="UniProtKB-SubCell"/>
</dbReference>
<keyword evidence="4" id="KW-0145">Chemotaxis</keyword>
<accession>A0A7X0JDI5</accession>
<dbReference type="AlphaFoldDB" id="A0A7X0JDI5"/>
<comment type="subcellular location">
    <subcellularLocation>
        <location evidence="1">Cell membrane</location>
        <topology evidence="1">Multi-pass membrane protein</topology>
    </subcellularLocation>
</comment>
<dbReference type="Pfam" id="PF00672">
    <property type="entry name" value="HAMP"/>
    <property type="match status" value="1"/>
</dbReference>
<dbReference type="GO" id="GO:0006935">
    <property type="term" value="P:chemotaxis"/>
    <property type="evidence" value="ECO:0007669"/>
    <property type="project" value="UniProtKB-KW"/>
</dbReference>
<dbReference type="SUPFAM" id="SSF58104">
    <property type="entry name" value="Methyl-accepting chemotaxis protein (MCP) signaling domain"/>
    <property type="match status" value="1"/>
</dbReference>
<evidence type="ECO:0000256" key="3">
    <source>
        <dbReference type="ARBA" id="ARBA00022481"/>
    </source>
</evidence>
<evidence type="ECO:0000256" key="7">
    <source>
        <dbReference type="ARBA" id="ARBA00023136"/>
    </source>
</evidence>
<evidence type="ECO:0000256" key="9">
    <source>
        <dbReference type="ARBA" id="ARBA00029447"/>
    </source>
</evidence>
<keyword evidence="3" id="KW-0488">Methylation</keyword>
<evidence type="ECO:0000256" key="5">
    <source>
        <dbReference type="ARBA" id="ARBA00022692"/>
    </source>
</evidence>
<organism evidence="14 15">
    <name type="scientific">Sphingomonas endophytica</name>
    <dbReference type="NCBI Taxonomy" id="869719"/>
    <lineage>
        <taxon>Bacteria</taxon>
        <taxon>Pseudomonadati</taxon>
        <taxon>Pseudomonadota</taxon>
        <taxon>Alphaproteobacteria</taxon>
        <taxon>Sphingomonadales</taxon>
        <taxon>Sphingomonadaceae</taxon>
        <taxon>Sphingomonas</taxon>
    </lineage>
</organism>
<feature type="domain" description="Methyl-accepting transducer" evidence="12">
    <location>
        <begin position="329"/>
        <end position="558"/>
    </location>
</feature>
<evidence type="ECO:0000259" key="12">
    <source>
        <dbReference type="PROSITE" id="PS50111"/>
    </source>
</evidence>
<dbReference type="EMBL" id="JACHBT010000011">
    <property type="protein sequence ID" value="MBB6505290.1"/>
    <property type="molecule type" value="Genomic_DNA"/>
</dbReference>
<dbReference type="PANTHER" id="PTHR43531">
    <property type="entry name" value="PROTEIN ICFG"/>
    <property type="match status" value="1"/>
</dbReference>
<name>A0A7X0JDI5_9SPHN</name>
<evidence type="ECO:0000256" key="2">
    <source>
        <dbReference type="ARBA" id="ARBA00022475"/>
    </source>
</evidence>
<dbReference type="PROSITE" id="PS50885">
    <property type="entry name" value="HAMP"/>
    <property type="match status" value="2"/>
</dbReference>
<evidence type="ECO:0000256" key="8">
    <source>
        <dbReference type="ARBA" id="ARBA00023224"/>
    </source>
</evidence>
<dbReference type="CDD" id="cd11386">
    <property type="entry name" value="MCP_signal"/>
    <property type="match status" value="1"/>
</dbReference>
<sequence>MAWARYHVGMTVRAKLFASLSGLGLSIALLAGVALWSMNTGAAAFETITAARVAPLRDLKIVADRYAVEIVGAAHKARNGNLSLAEAAARVRNGSAALHQGWTAYRRIPIDGEEARLAQEAEARMRVADAKVAALQAILDHRDRPALHRFVRRDLYQSIDPVADVLGRLVDLQLTRAAQAGADAGATARRGGALMLALVAAAMAVLAASLYIVASTIVTPLRRLAAAVPALVTQQDADALPHHDQDDEIGAIARAVDRFRRAVIDNEQEKALVVARVTDALAAGLAALADGDLTARIDAVVPDHLARVRADFNAAALSLHEALAEVAHAAAGISTGTSDIRQASDDLSHRTEQQAASLEQTAAAMDEITATVRSTAGHASSAHDAVRAVTDETERSGDIVRRAVAAMGGIERSSSEIFEIISVIDGIAFQTNLLALNAGVEAARAGDAGRGFAVVANEVRALAQRSADAAKDIKARVHSSSAQVKTGVGLVGEAGRALERIAVKINEINALVSTIASAAAQQATGLHQINTAVAEMDGVTQQNAAMVQEATAAARSLAGEVDAMLRQIARFRLGNIPAAPAARAPVAYAPVRAPRASAPPVRALRQRIVTARG</sequence>
<gene>
    <name evidence="14" type="ORF">F4693_002278</name>
</gene>
<dbReference type="Proteomes" id="UP000522313">
    <property type="component" value="Unassembled WGS sequence"/>
</dbReference>
<dbReference type="PANTHER" id="PTHR43531:SF11">
    <property type="entry name" value="METHYL-ACCEPTING CHEMOTAXIS PROTEIN 3"/>
    <property type="match status" value="1"/>
</dbReference>
<reference evidence="14 15" key="1">
    <citation type="submission" date="2020-08" db="EMBL/GenBank/DDBJ databases">
        <title>The Agave Microbiome: Exploring the role of microbial communities in plant adaptations to desert environments.</title>
        <authorList>
            <person name="Partida-Martinez L.P."/>
        </authorList>
    </citation>
    <scope>NUCLEOTIDE SEQUENCE [LARGE SCALE GENOMIC DNA]</scope>
    <source>
        <strain evidence="14 15">AS3.13</strain>
    </source>
</reference>
<evidence type="ECO:0000256" key="10">
    <source>
        <dbReference type="PROSITE-ProRule" id="PRU00284"/>
    </source>
</evidence>
<dbReference type="InterPro" id="IPR003660">
    <property type="entry name" value="HAMP_dom"/>
</dbReference>